<evidence type="ECO:0000256" key="5">
    <source>
        <dbReference type="ARBA" id="ARBA00022842"/>
    </source>
</evidence>
<keyword evidence="3" id="KW-0479">Metal-binding</keyword>
<dbReference type="PROSITE" id="PS00893">
    <property type="entry name" value="NUDIX_BOX"/>
    <property type="match status" value="1"/>
</dbReference>
<dbReference type="PROSITE" id="PS51462">
    <property type="entry name" value="NUDIX"/>
    <property type="match status" value="1"/>
</dbReference>
<dbReference type="InterPro" id="IPR000086">
    <property type="entry name" value="NUDIX_hydrolase_dom"/>
</dbReference>
<dbReference type="Proteomes" id="UP000658131">
    <property type="component" value="Unassembled WGS sequence"/>
</dbReference>
<keyword evidence="6" id="KW-0520">NAD</keyword>
<dbReference type="RefSeq" id="WP_262400201.1">
    <property type="nucleotide sequence ID" value="NZ_JACRTB010000014.1"/>
</dbReference>
<dbReference type="GO" id="GO:0016787">
    <property type="term" value="F:hydrolase activity"/>
    <property type="evidence" value="ECO:0007669"/>
    <property type="project" value="UniProtKB-KW"/>
</dbReference>
<keyword evidence="9" id="KW-1185">Reference proteome</keyword>
<dbReference type="CDD" id="cd03429">
    <property type="entry name" value="NUDIX_NADH_pyrophosphatase_Nudt13"/>
    <property type="match status" value="1"/>
</dbReference>
<evidence type="ECO:0000256" key="6">
    <source>
        <dbReference type="ARBA" id="ARBA00023027"/>
    </source>
</evidence>
<keyword evidence="5" id="KW-0460">Magnesium</keyword>
<comment type="caution">
    <text evidence="8">The sequence shown here is derived from an EMBL/GenBank/DDBJ whole genome shotgun (WGS) entry which is preliminary data.</text>
</comment>
<dbReference type="InterPro" id="IPR049734">
    <property type="entry name" value="NudC-like_C"/>
</dbReference>
<dbReference type="PANTHER" id="PTHR11383">
    <property type="entry name" value="NUCLEOSIDE DIPHOSPHATE-LINKED MOIETY X MOTIF 13"/>
    <property type="match status" value="1"/>
</dbReference>
<dbReference type="Gene3D" id="3.90.79.10">
    <property type="entry name" value="Nucleoside Triphosphate Pyrophosphohydrolase"/>
    <property type="match status" value="1"/>
</dbReference>
<dbReference type="Gene3D" id="3.90.79.20">
    <property type="match status" value="1"/>
</dbReference>
<dbReference type="InterPro" id="IPR015376">
    <property type="entry name" value="Znr_NADH_PPase"/>
</dbReference>
<dbReference type="Pfam" id="PF00293">
    <property type="entry name" value="NUDIX"/>
    <property type="match status" value="1"/>
</dbReference>
<dbReference type="InterPro" id="IPR015797">
    <property type="entry name" value="NUDIX_hydrolase-like_dom_sf"/>
</dbReference>
<reference evidence="8 9" key="1">
    <citation type="submission" date="2020-08" db="EMBL/GenBank/DDBJ databases">
        <title>Genome public.</title>
        <authorList>
            <person name="Liu C."/>
            <person name="Sun Q."/>
        </authorList>
    </citation>
    <scope>NUCLEOTIDE SEQUENCE [LARGE SCALE GENOMIC DNA]</scope>
    <source>
        <strain evidence="8 9">BX1</strain>
    </source>
</reference>
<dbReference type="EC" id="3.6.1.22" evidence="2"/>
<evidence type="ECO:0000259" key="7">
    <source>
        <dbReference type="PROSITE" id="PS51462"/>
    </source>
</evidence>
<dbReference type="EMBL" id="JACRTB010000014">
    <property type="protein sequence ID" value="MBC8576698.1"/>
    <property type="molecule type" value="Genomic_DNA"/>
</dbReference>
<feature type="domain" description="Nudix hydrolase" evidence="7">
    <location>
        <begin position="151"/>
        <end position="276"/>
    </location>
</feature>
<name>A0ABR7NJW7_9FIRM</name>
<evidence type="ECO:0000256" key="3">
    <source>
        <dbReference type="ARBA" id="ARBA00022723"/>
    </source>
</evidence>
<protein>
    <recommendedName>
        <fullName evidence="2">NAD(+) diphosphatase</fullName>
        <ecNumber evidence="2">3.6.1.22</ecNumber>
    </recommendedName>
</protein>
<dbReference type="NCBIfam" id="NF001299">
    <property type="entry name" value="PRK00241.1"/>
    <property type="match status" value="1"/>
</dbReference>
<comment type="cofactor">
    <cofactor evidence="1">
        <name>Mg(2+)</name>
        <dbReference type="ChEBI" id="CHEBI:18420"/>
    </cofactor>
</comment>
<dbReference type="SUPFAM" id="SSF55811">
    <property type="entry name" value="Nudix"/>
    <property type="match status" value="1"/>
</dbReference>
<evidence type="ECO:0000256" key="1">
    <source>
        <dbReference type="ARBA" id="ARBA00001946"/>
    </source>
</evidence>
<evidence type="ECO:0000256" key="2">
    <source>
        <dbReference type="ARBA" id="ARBA00012381"/>
    </source>
</evidence>
<dbReference type="Pfam" id="PF09297">
    <property type="entry name" value="Zn_ribbon_NUD"/>
    <property type="match status" value="1"/>
</dbReference>
<organism evidence="8 9">
    <name type="scientific">Yanshouia hominis</name>
    <dbReference type="NCBI Taxonomy" id="2763673"/>
    <lineage>
        <taxon>Bacteria</taxon>
        <taxon>Bacillati</taxon>
        <taxon>Bacillota</taxon>
        <taxon>Clostridia</taxon>
        <taxon>Eubacteriales</taxon>
        <taxon>Oscillospiraceae</taxon>
        <taxon>Yanshouia</taxon>
    </lineage>
</organism>
<keyword evidence="4 8" id="KW-0378">Hydrolase</keyword>
<evidence type="ECO:0000256" key="4">
    <source>
        <dbReference type="ARBA" id="ARBA00022801"/>
    </source>
</evidence>
<accession>A0ABR7NJW7</accession>
<dbReference type="PANTHER" id="PTHR11383:SF3">
    <property type="entry name" value="NAD(P)H PYROPHOSPHATASE NUDT13, MITOCHONDRIAL"/>
    <property type="match status" value="1"/>
</dbReference>
<gene>
    <name evidence="8" type="primary">nudC</name>
    <name evidence="8" type="ORF">H8717_09815</name>
</gene>
<evidence type="ECO:0000313" key="8">
    <source>
        <dbReference type="EMBL" id="MBC8576698.1"/>
    </source>
</evidence>
<dbReference type="InterPro" id="IPR020084">
    <property type="entry name" value="NUDIX_hydrolase_CS"/>
</dbReference>
<sequence>MIQDIAPHHFANEYRPSPPERESFLLFYRGRDVLLTEHDGKLDFPRFSELEGENPSLYEQYTYLFSIDEDRFYLAPDTLRFDLLDGARLENREIFRTMSPRHLAFAGITGFQLYGWYRGHRFCGRCGQEMQQDHKERMMLCPSCGQMEYPKICPAVIVAVLDGERILLTKYAGRSYTRYALIAGFAEIGETIEQTVHREVMEEVGLRVKNLRFYKSQPWSFSDTLLMGFYCDLDGEDRITLDRDELAVAEWFNRGQIPAPELDISLTSEMMMRFQNGECC</sequence>
<evidence type="ECO:0000313" key="9">
    <source>
        <dbReference type="Proteomes" id="UP000658131"/>
    </source>
</evidence>
<proteinExistence type="predicted"/>